<gene>
    <name evidence="1" type="ORF">DRB17_14840</name>
</gene>
<proteinExistence type="predicted"/>
<name>A0A369T6Q3_9PROT</name>
<sequence length="312" mass="33332">MSPSRAPALPVSLDRPIALETALSRARGLLQGARALAMQLGDLGVIDLPPASATPADQSNLRATAVLYLASEVEQAGLISAVETLAGLFASGGVRRIDGAGAQQLHAFWRTRRDRPARAERLATFARLFGTESDVTFSIRNAQNTGFERAMIDFTEALAAYGRRERDDIHAGETVRIQTTADALADNLLTRSGGIGLYLAESLLELIDAAVKILKDPSVQAAVAAQGVWDAVRRIHMLYGERGGRMRVDPHVRRAKAGFDLLTWLADSLGGVRGGSFGGLRPPDDVLQAANIWLLASLDLYEGRRASGPAEG</sequence>
<organism evidence="1 2">
    <name type="scientific">Ferruginivarius sediminum</name>
    <dbReference type="NCBI Taxonomy" id="2661937"/>
    <lineage>
        <taxon>Bacteria</taxon>
        <taxon>Pseudomonadati</taxon>
        <taxon>Pseudomonadota</taxon>
        <taxon>Alphaproteobacteria</taxon>
        <taxon>Rhodospirillales</taxon>
        <taxon>Rhodospirillaceae</taxon>
        <taxon>Ferruginivarius</taxon>
    </lineage>
</organism>
<dbReference type="AlphaFoldDB" id="A0A369T6Q3"/>
<dbReference type="Proteomes" id="UP000253941">
    <property type="component" value="Unassembled WGS sequence"/>
</dbReference>
<evidence type="ECO:0000313" key="1">
    <source>
        <dbReference type="EMBL" id="RDD61000.1"/>
    </source>
</evidence>
<comment type="caution">
    <text evidence="1">The sequence shown here is derived from an EMBL/GenBank/DDBJ whole genome shotgun (WGS) entry which is preliminary data.</text>
</comment>
<accession>A0A369T6Q3</accession>
<protein>
    <submittedName>
        <fullName evidence="1">Uncharacterized protein</fullName>
    </submittedName>
</protein>
<dbReference type="RefSeq" id="WP_114583003.1">
    <property type="nucleotide sequence ID" value="NZ_QPMH01000016.1"/>
</dbReference>
<dbReference type="EMBL" id="QPMH01000016">
    <property type="protein sequence ID" value="RDD61000.1"/>
    <property type="molecule type" value="Genomic_DNA"/>
</dbReference>
<evidence type="ECO:0000313" key="2">
    <source>
        <dbReference type="Proteomes" id="UP000253941"/>
    </source>
</evidence>
<reference evidence="1 2" key="1">
    <citation type="submission" date="2018-07" db="EMBL/GenBank/DDBJ databases">
        <title>Venubactetium sediminum gen. nov., sp. nov., isolated from a marine solar saltern.</title>
        <authorList>
            <person name="Wang S."/>
        </authorList>
    </citation>
    <scope>NUCLEOTIDE SEQUENCE [LARGE SCALE GENOMIC DNA]</scope>
    <source>
        <strain evidence="1 2">WD2A32</strain>
    </source>
</reference>
<keyword evidence="2" id="KW-1185">Reference proteome</keyword>